<dbReference type="SUPFAM" id="SSF53474">
    <property type="entry name" value="alpha/beta-Hydrolases"/>
    <property type="match status" value="1"/>
</dbReference>
<keyword evidence="2" id="KW-1185">Reference proteome</keyword>
<protein>
    <recommendedName>
        <fullName evidence="3">Peptidase S9 prolyl oligopeptidase catalytic domain-containing protein</fullName>
    </recommendedName>
</protein>
<dbReference type="Proteomes" id="UP001596233">
    <property type="component" value="Unassembled WGS sequence"/>
</dbReference>
<proteinExistence type="predicted"/>
<dbReference type="EMBL" id="JBHSTE010000004">
    <property type="protein sequence ID" value="MFC6333549.1"/>
    <property type="molecule type" value="Genomic_DNA"/>
</dbReference>
<name>A0ABW1V7W0_9BACL</name>
<reference evidence="2" key="1">
    <citation type="journal article" date="2019" name="Int. J. Syst. Evol. Microbiol.">
        <title>The Global Catalogue of Microorganisms (GCM) 10K type strain sequencing project: providing services to taxonomists for standard genome sequencing and annotation.</title>
        <authorList>
            <consortium name="The Broad Institute Genomics Platform"/>
            <consortium name="The Broad Institute Genome Sequencing Center for Infectious Disease"/>
            <person name="Wu L."/>
            <person name="Ma J."/>
        </authorList>
    </citation>
    <scope>NUCLEOTIDE SEQUENCE [LARGE SCALE GENOMIC DNA]</scope>
    <source>
        <strain evidence="2">PCU 280</strain>
    </source>
</reference>
<evidence type="ECO:0008006" key="3">
    <source>
        <dbReference type="Google" id="ProtNLM"/>
    </source>
</evidence>
<comment type="caution">
    <text evidence="1">The sequence shown here is derived from an EMBL/GenBank/DDBJ whole genome shotgun (WGS) entry which is preliminary data.</text>
</comment>
<organism evidence="1 2">
    <name type="scientific">Paenibacillus septentrionalis</name>
    <dbReference type="NCBI Taxonomy" id="429342"/>
    <lineage>
        <taxon>Bacteria</taxon>
        <taxon>Bacillati</taxon>
        <taxon>Bacillota</taxon>
        <taxon>Bacilli</taxon>
        <taxon>Bacillales</taxon>
        <taxon>Paenibacillaceae</taxon>
        <taxon>Paenibacillus</taxon>
    </lineage>
</organism>
<dbReference type="RefSeq" id="WP_379235135.1">
    <property type="nucleotide sequence ID" value="NZ_JBHSTE010000004.1"/>
</dbReference>
<dbReference type="Gene3D" id="3.40.50.1820">
    <property type="entry name" value="alpha/beta hydrolase"/>
    <property type="match status" value="1"/>
</dbReference>
<sequence>MENSINKFIFHGDQDDIVSIHYAKKASELYLNATFEVFPGEGRGYSEAGNKRMAEMTVDFVKSTI</sequence>
<accession>A0ABW1V7W0</accession>
<gene>
    <name evidence="1" type="ORF">ACFP56_13045</name>
</gene>
<dbReference type="InterPro" id="IPR029058">
    <property type="entry name" value="AB_hydrolase_fold"/>
</dbReference>
<evidence type="ECO:0000313" key="2">
    <source>
        <dbReference type="Proteomes" id="UP001596233"/>
    </source>
</evidence>
<evidence type="ECO:0000313" key="1">
    <source>
        <dbReference type="EMBL" id="MFC6333549.1"/>
    </source>
</evidence>